<feature type="transmembrane region" description="Helical" evidence="6">
    <location>
        <begin position="212"/>
        <end position="232"/>
    </location>
</feature>
<evidence type="ECO:0000313" key="7">
    <source>
        <dbReference type="Ensembl" id="ENSAPOP00000007780.1"/>
    </source>
</evidence>
<feature type="transmembrane region" description="Helical" evidence="6">
    <location>
        <begin position="239"/>
        <end position="262"/>
    </location>
</feature>
<reference evidence="7" key="1">
    <citation type="submission" date="2025-08" db="UniProtKB">
        <authorList>
            <consortium name="Ensembl"/>
        </authorList>
    </citation>
    <scope>IDENTIFICATION</scope>
</reference>
<dbReference type="GO" id="GO:0016020">
    <property type="term" value="C:membrane"/>
    <property type="evidence" value="ECO:0007669"/>
    <property type="project" value="UniProtKB-SubCell"/>
</dbReference>
<feature type="transmembrane region" description="Helical" evidence="6">
    <location>
        <begin position="137"/>
        <end position="157"/>
    </location>
</feature>
<evidence type="ECO:0000256" key="1">
    <source>
        <dbReference type="ARBA" id="ARBA00004141"/>
    </source>
</evidence>
<keyword evidence="5 6" id="KW-0472">Membrane</keyword>
<proteinExistence type="inferred from homology"/>
<keyword evidence="8" id="KW-1185">Reference proteome</keyword>
<dbReference type="PANTHER" id="PTHR23121">
    <property type="entry name" value="SODIUM-DEPENDENT GLUCOSE TRANSPORTER 1"/>
    <property type="match status" value="1"/>
</dbReference>
<feature type="transmembrane region" description="Helical" evidence="6">
    <location>
        <begin position="302"/>
        <end position="325"/>
    </location>
</feature>
<evidence type="ECO:0000256" key="6">
    <source>
        <dbReference type="SAM" id="Phobius"/>
    </source>
</evidence>
<dbReference type="GeneTree" id="ENSGT00530000063320"/>
<evidence type="ECO:0000313" key="8">
    <source>
        <dbReference type="Proteomes" id="UP000257200"/>
    </source>
</evidence>
<feature type="transmembrane region" description="Helical" evidence="6">
    <location>
        <begin position="102"/>
        <end position="125"/>
    </location>
</feature>
<protein>
    <submittedName>
        <fullName evidence="7">Major facilitator superfamily domain containing 4Ab</fullName>
    </submittedName>
</protein>
<sequence length="360" mass="39129">MFVDERIVTLFKRNAHHTLTYWSVFFSFGLCIAFLGPTILDLQCQTNSTLSQITWVFFAQQFCLLIGSSVGGVFKRTALAALFVSALIISVIFAIIPACNNVLVLAIAMAVSGLAMGIIDTIANIQLVTIYQKDSAVFLQALHFFIGFGALVSPLIADPFLSETGCGNHTGNETEIIHHFRNMLRNSPIAEHNITQSHSSHEGGEEESSVHYAFWIMALINAGAIVTVLMLLIFYTSSIFLFVGTCLCGLFLSSIFPCMLAYTEDILDYQGCATSVLVTSAGMGEMVMQVLVGSIIQSKGSYSFLLCGMIVACIGFIVFIGLLLFHRMHRNYLTGTAAAGILAHCLGISHCRCAEGFISH</sequence>
<keyword evidence="4 6" id="KW-1133">Transmembrane helix</keyword>
<dbReference type="Ensembl" id="ENSAPOT00000004368.1">
    <property type="protein sequence ID" value="ENSAPOP00000007780.1"/>
    <property type="gene ID" value="ENSAPOG00000009931.1"/>
</dbReference>
<dbReference type="AlphaFoldDB" id="A0A3Q1FLR9"/>
<comment type="similarity">
    <text evidence="2">Belongs to the major facilitator superfamily.</text>
</comment>
<evidence type="ECO:0000256" key="5">
    <source>
        <dbReference type="ARBA" id="ARBA00023136"/>
    </source>
</evidence>
<comment type="subcellular location">
    <subcellularLocation>
        <location evidence="1">Membrane</location>
        <topology evidence="1">Multi-pass membrane protein</topology>
    </subcellularLocation>
</comment>
<dbReference type="InterPro" id="IPR036259">
    <property type="entry name" value="MFS_trans_sf"/>
</dbReference>
<dbReference type="Gene3D" id="1.20.1250.20">
    <property type="entry name" value="MFS general substrate transporter like domains"/>
    <property type="match status" value="2"/>
</dbReference>
<evidence type="ECO:0000256" key="2">
    <source>
        <dbReference type="ARBA" id="ARBA00008335"/>
    </source>
</evidence>
<feature type="transmembrane region" description="Helical" evidence="6">
    <location>
        <begin position="52"/>
        <end position="71"/>
    </location>
</feature>
<evidence type="ECO:0000256" key="4">
    <source>
        <dbReference type="ARBA" id="ARBA00022989"/>
    </source>
</evidence>
<reference evidence="7" key="2">
    <citation type="submission" date="2025-09" db="UniProtKB">
        <authorList>
            <consortium name="Ensembl"/>
        </authorList>
    </citation>
    <scope>IDENTIFICATION</scope>
</reference>
<feature type="transmembrane region" description="Helical" evidence="6">
    <location>
        <begin position="21"/>
        <end position="40"/>
    </location>
</feature>
<dbReference type="SUPFAM" id="SSF103473">
    <property type="entry name" value="MFS general substrate transporter"/>
    <property type="match status" value="2"/>
</dbReference>
<dbReference type="Proteomes" id="UP000257200">
    <property type="component" value="Unplaced"/>
</dbReference>
<evidence type="ECO:0000256" key="3">
    <source>
        <dbReference type="ARBA" id="ARBA00022692"/>
    </source>
</evidence>
<keyword evidence="3 6" id="KW-0812">Transmembrane</keyword>
<dbReference type="PANTHER" id="PTHR23121:SF10">
    <property type="entry name" value="MAJOR FACILITATOR SUPERFAMILY DOMAIN-CONTAINING PROTEIN 4A"/>
    <property type="match status" value="1"/>
</dbReference>
<name>A0A3Q1FLR9_9TELE</name>
<feature type="transmembrane region" description="Helical" evidence="6">
    <location>
        <begin position="78"/>
        <end position="96"/>
    </location>
</feature>
<organism evidence="7 8">
    <name type="scientific">Acanthochromis polyacanthus</name>
    <name type="common">spiny chromis</name>
    <dbReference type="NCBI Taxonomy" id="80966"/>
    <lineage>
        <taxon>Eukaryota</taxon>
        <taxon>Metazoa</taxon>
        <taxon>Chordata</taxon>
        <taxon>Craniata</taxon>
        <taxon>Vertebrata</taxon>
        <taxon>Euteleostomi</taxon>
        <taxon>Actinopterygii</taxon>
        <taxon>Neopterygii</taxon>
        <taxon>Teleostei</taxon>
        <taxon>Neoteleostei</taxon>
        <taxon>Acanthomorphata</taxon>
        <taxon>Ovalentaria</taxon>
        <taxon>Pomacentridae</taxon>
        <taxon>Acanthochromis</taxon>
    </lineage>
</organism>
<accession>A0A3Q1FLR9</accession>